<protein>
    <submittedName>
        <fullName evidence="3">Alpha/beta hydrolase</fullName>
    </submittedName>
</protein>
<proteinExistence type="predicted"/>
<dbReference type="InterPro" id="IPR000073">
    <property type="entry name" value="AB_hydrolase_1"/>
</dbReference>
<gene>
    <name evidence="3" type="ORF">K7G82_23445</name>
</gene>
<dbReference type="PANTHER" id="PTHR43798:SF33">
    <property type="entry name" value="HYDROLASE, PUTATIVE (AFU_ORTHOLOGUE AFUA_2G14860)-RELATED"/>
    <property type="match status" value="1"/>
</dbReference>
<dbReference type="Proteomes" id="UP000706039">
    <property type="component" value="Unassembled WGS sequence"/>
</dbReference>
<feature type="domain" description="AB hydrolase-1" evidence="2">
    <location>
        <begin position="59"/>
        <end position="185"/>
    </location>
</feature>
<evidence type="ECO:0000259" key="2">
    <source>
        <dbReference type="Pfam" id="PF00561"/>
    </source>
</evidence>
<sequence>MRFWGFAIISGLMAIAAQAQPAPPATPDPLLTPYVKPGILARLPDGRRIHLKCMGSGSPTVIMTAGLGDWAQTWRNIQPAIVKDSRVRACAWDRAGFGFSDGSTIEQGVDTTTSDLEAALKSAGIKGPYILVGHSMGGYETLLFKDRHPQEVIGMVLVDPSIPHQEARQKKAAPALPAFADEIYAGMRKKARDCAAAVASGKLTPTSPDPDNCLAYPPTYPRALSQALKTRDMSQARWAATISLTANFSRSTELVANPARDYGAMPLIVLSAEKMQQLPPGTPQAVFDQIPAFQLDLAQAHRELAALSLRGENRRVADSAHYIQDERPDLVIAAIKDVIAAARKTAR</sequence>
<dbReference type="GO" id="GO:0016787">
    <property type="term" value="F:hydrolase activity"/>
    <property type="evidence" value="ECO:0007669"/>
    <property type="project" value="UniProtKB-KW"/>
</dbReference>
<feature type="signal peptide" evidence="1">
    <location>
        <begin position="1"/>
        <end position="19"/>
    </location>
</feature>
<comment type="caution">
    <text evidence="3">The sequence shown here is derived from an EMBL/GenBank/DDBJ whole genome shotgun (WGS) entry which is preliminary data.</text>
</comment>
<dbReference type="EMBL" id="JAINVV010000011">
    <property type="protein sequence ID" value="MBY8825278.1"/>
    <property type="molecule type" value="Genomic_DNA"/>
</dbReference>
<dbReference type="PANTHER" id="PTHR43798">
    <property type="entry name" value="MONOACYLGLYCEROL LIPASE"/>
    <property type="match status" value="1"/>
</dbReference>
<name>A0ABS7PV89_9SPHN</name>
<feature type="chain" id="PRO_5046190060" evidence="1">
    <location>
        <begin position="20"/>
        <end position="347"/>
    </location>
</feature>
<dbReference type="InterPro" id="IPR050266">
    <property type="entry name" value="AB_hydrolase_sf"/>
</dbReference>
<dbReference type="SUPFAM" id="SSF53474">
    <property type="entry name" value="alpha/beta-Hydrolases"/>
    <property type="match status" value="1"/>
</dbReference>
<dbReference type="Pfam" id="PF00561">
    <property type="entry name" value="Abhydrolase_1"/>
    <property type="match status" value="1"/>
</dbReference>
<keyword evidence="4" id="KW-1185">Reference proteome</keyword>
<evidence type="ECO:0000313" key="4">
    <source>
        <dbReference type="Proteomes" id="UP000706039"/>
    </source>
</evidence>
<dbReference type="PRINTS" id="PR00111">
    <property type="entry name" value="ABHYDROLASE"/>
</dbReference>
<keyword evidence="1" id="KW-0732">Signal</keyword>
<organism evidence="3 4">
    <name type="scientific">Sphingomonas colocasiae</name>
    <dbReference type="NCBI Taxonomy" id="1848973"/>
    <lineage>
        <taxon>Bacteria</taxon>
        <taxon>Pseudomonadati</taxon>
        <taxon>Pseudomonadota</taxon>
        <taxon>Alphaproteobacteria</taxon>
        <taxon>Sphingomonadales</taxon>
        <taxon>Sphingomonadaceae</taxon>
        <taxon>Sphingomonas</taxon>
    </lineage>
</organism>
<evidence type="ECO:0000256" key="1">
    <source>
        <dbReference type="SAM" id="SignalP"/>
    </source>
</evidence>
<dbReference type="Gene3D" id="3.40.50.1820">
    <property type="entry name" value="alpha/beta hydrolase"/>
    <property type="match status" value="1"/>
</dbReference>
<accession>A0ABS7PV89</accession>
<evidence type="ECO:0000313" key="3">
    <source>
        <dbReference type="EMBL" id="MBY8825278.1"/>
    </source>
</evidence>
<keyword evidence="3" id="KW-0378">Hydrolase</keyword>
<dbReference type="InterPro" id="IPR029058">
    <property type="entry name" value="AB_hydrolase_fold"/>
</dbReference>
<dbReference type="RefSeq" id="WP_222992374.1">
    <property type="nucleotide sequence ID" value="NZ_JAINVV010000011.1"/>
</dbReference>
<reference evidence="3 4" key="1">
    <citation type="submission" date="2021-08" db="EMBL/GenBank/DDBJ databases">
        <authorList>
            <person name="Tuo L."/>
        </authorList>
    </citation>
    <scope>NUCLEOTIDE SEQUENCE [LARGE SCALE GENOMIC DNA]</scope>
    <source>
        <strain evidence="3 4">JCM 31229</strain>
    </source>
</reference>